<feature type="binding site" evidence="5">
    <location>
        <position position="237"/>
    </location>
    <ligand>
        <name>S-adenosyl-L-methionine</name>
        <dbReference type="ChEBI" id="CHEBI:59789"/>
    </ligand>
</feature>
<dbReference type="KEGG" id="nia:A8C56_05240"/>
<dbReference type="EMBL" id="CP015772">
    <property type="protein sequence ID" value="ANH80473.1"/>
    <property type="molecule type" value="Genomic_DNA"/>
</dbReference>
<dbReference type="CDD" id="cd02440">
    <property type="entry name" value="AdoMet_MTases"/>
    <property type="match status" value="1"/>
</dbReference>
<feature type="binding site" evidence="5">
    <location>
        <position position="264"/>
    </location>
    <ligand>
        <name>S-adenosyl-L-methionine</name>
        <dbReference type="ChEBI" id="CHEBI:59789"/>
    </ligand>
</feature>
<sequence>MGRFHSYLKSAVKIISRYKGNEPLASFLKSYFSGNKKFGSNDRREITNLCYSYYRLGKAFTELSLEQQVLLGLKISARDPGPQWKALLPEYGVPEELQLEIFPWKEKLSAGINAAIFERSFLIQPDLFLRIRPGNEAQVLKKLNDALIPFEKEGSALRLPNAVKAGSVLSINTEVVVQDLSSQQLGRMLQHCHAAISSRWSPGQQSILSVWDCCAASGGKSILAVDALGAIDLTVSDIRPSIIANLKERFQEAGIKNYKAFVADATKGSEQLKKRSFDLVMADVPCSGSGTWSRTPEQLFYFDPEQIHTYTELQKSILRNIVHAVQPGGYLLYSTCSVFKAENEDQVRFLEASGFKLIQQQLITGYDKKADTLFGALLQKPRGINV</sequence>
<dbReference type="PANTHER" id="PTHR22807">
    <property type="entry name" value="NOP2 YEAST -RELATED NOL1/NOP2/FMU SUN DOMAIN-CONTAINING"/>
    <property type="match status" value="1"/>
</dbReference>
<dbReference type="GO" id="GO:0003723">
    <property type="term" value="F:RNA binding"/>
    <property type="evidence" value="ECO:0007669"/>
    <property type="project" value="UniProtKB-UniRule"/>
</dbReference>
<dbReference type="GO" id="GO:0008173">
    <property type="term" value="F:RNA methyltransferase activity"/>
    <property type="evidence" value="ECO:0007669"/>
    <property type="project" value="InterPro"/>
</dbReference>
<dbReference type="GO" id="GO:0001510">
    <property type="term" value="P:RNA methylation"/>
    <property type="evidence" value="ECO:0007669"/>
    <property type="project" value="InterPro"/>
</dbReference>
<dbReference type="STRING" id="1176587.A8C56_05240"/>
<evidence type="ECO:0000313" key="7">
    <source>
        <dbReference type="EMBL" id="ANH80473.1"/>
    </source>
</evidence>
<dbReference type="Gene3D" id="3.40.50.150">
    <property type="entry name" value="Vaccinia Virus protein VP39"/>
    <property type="match status" value="1"/>
</dbReference>
<evidence type="ECO:0000256" key="4">
    <source>
        <dbReference type="ARBA" id="ARBA00022884"/>
    </source>
</evidence>
<keyword evidence="2 5" id="KW-0808">Transferase</keyword>
<evidence type="ECO:0000256" key="5">
    <source>
        <dbReference type="PROSITE-ProRule" id="PRU01023"/>
    </source>
</evidence>
<evidence type="ECO:0000313" key="8">
    <source>
        <dbReference type="Proteomes" id="UP000077667"/>
    </source>
</evidence>
<feature type="active site" description="Nucleophile" evidence="5">
    <location>
        <position position="336"/>
    </location>
</feature>
<dbReference type="InterPro" id="IPR049560">
    <property type="entry name" value="MeTrfase_RsmB-F_NOP2_cat"/>
</dbReference>
<evidence type="ECO:0000256" key="3">
    <source>
        <dbReference type="ARBA" id="ARBA00022691"/>
    </source>
</evidence>
<proteinExistence type="inferred from homology"/>
<dbReference type="Proteomes" id="UP000077667">
    <property type="component" value="Chromosome"/>
</dbReference>
<protein>
    <submittedName>
        <fullName evidence="7">Fmu (Sun) domain protein</fullName>
    </submittedName>
</protein>
<name>A0A1A9HYY8_9BACT</name>
<dbReference type="PANTHER" id="PTHR22807:SF53">
    <property type="entry name" value="RIBOSOMAL RNA SMALL SUBUNIT METHYLTRANSFERASE B-RELATED"/>
    <property type="match status" value="1"/>
</dbReference>
<feature type="binding site" evidence="5">
    <location>
        <position position="283"/>
    </location>
    <ligand>
        <name>S-adenosyl-L-methionine</name>
        <dbReference type="ChEBI" id="CHEBI:59789"/>
    </ligand>
</feature>
<dbReference type="InterPro" id="IPR023267">
    <property type="entry name" value="RCMT"/>
</dbReference>
<dbReference type="AlphaFoldDB" id="A0A1A9HYY8"/>
<feature type="domain" description="SAM-dependent MTase RsmB/NOP-type" evidence="6">
    <location>
        <begin position="117"/>
        <end position="386"/>
    </location>
</feature>
<reference evidence="7 8" key="1">
    <citation type="submission" date="2016-05" db="EMBL/GenBank/DDBJ databases">
        <title>Niabella ginsenosidivorans BS26 whole genome sequencing.</title>
        <authorList>
            <person name="Im W.T."/>
            <person name="Siddiqi M.Z."/>
        </authorList>
    </citation>
    <scope>NUCLEOTIDE SEQUENCE [LARGE SCALE GENOMIC DNA]</scope>
    <source>
        <strain evidence="7 8">BS26</strain>
    </source>
</reference>
<organism evidence="7 8">
    <name type="scientific">Niabella ginsenosidivorans</name>
    <dbReference type="NCBI Taxonomy" id="1176587"/>
    <lineage>
        <taxon>Bacteria</taxon>
        <taxon>Pseudomonadati</taxon>
        <taxon>Bacteroidota</taxon>
        <taxon>Chitinophagia</taxon>
        <taxon>Chitinophagales</taxon>
        <taxon>Chitinophagaceae</taxon>
        <taxon>Niabella</taxon>
    </lineage>
</organism>
<evidence type="ECO:0000259" key="6">
    <source>
        <dbReference type="PROSITE" id="PS51686"/>
    </source>
</evidence>
<evidence type="ECO:0000256" key="2">
    <source>
        <dbReference type="ARBA" id="ARBA00022679"/>
    </source>
</evidence>
<dbReference type="PROSITE" id="PS51686">
    <property type="entry name" value="SAM_MT_RSMB_NOP"/>
    <property type="match status" value="1"/>
</dbReference>
<comment type="caution">
    <text evidence="5">Lacks conserved residue(s) required for the propagation of feature annotation.</text>
</comment>
<keyword evidence="3 5" id="KW-0949">S-adenosyl-L-methionine</keyword>
<keyword evidence="1 5" id="KW-0489">Methyltransferase</keyword>
<comment type="similarity">
    <text evidence="5">Belongs to the class I-like SAM-binding methyltransferase superfamily. RsmB/NOP family.</text>
</comment>
<dbReference type="InterPro" id="IPR029063">
    <property type="entry name" value="SAM-dependent_MTases_sf"/>
</dbReference>
<accession>A0A1A9HYY8</accession>
<dbReference type="SUPFAM" id="SSF53335">
    <property type="entry name" value="S-adenosyl-L-methionine-dependent methyltransferases"/>
    <property type="match status" value="1"/>
</dbReference>
<dbReference type="PRINTS" id="PR02008">
    <property type="entry name" value="RCMTFAMILY"/>
</dbReference>
<evidence type="ECO:0000256" key="1">
    <source>
        <dbReference type="ARBA" id="ARBA00022603"/>
    </source>
</evidence>
<dbReference type="InterPro" id="IPR001678">
    <property type="entry name" value="MeTrfase_RsmB-F_NOP2_dom"/>
</dbReference>
<keyword evidence="8" id="KW-1185">Reference proteome</keyword>
<keyword evidence="4 5" id="KW-0694">RNA-binding</keyword>
<dbReference type="Pfam" id="PF01189">
    <property type="entry name" value="Methyltr_RsmB-F"/>
    <property type="match status" value="1"/>
</dbReference>
<gene>
    <name evidence="7" type="ORF">A8C56_05240</name>
</gene>